<keyword evidence="2" id="KW-1185">Reference proteome</keyword>
<accession>A0A9D4FGV0</accession>
<dbReference type="EMBL" id="JAIWYP010000007">
    <property type="protein sequence ID" value="KAH3798638.1"/>
    <property type="molecule type" value="Genomic_DNA"/>
</dbReference>
<sequence length="70" mass="8074">MNTFWLNVTSERIQYLRGLSECYIKPLSGHTDCSNFRRLSSHNVSTNFRYLSSHNDNTTSGTSVAHNRLH</sequence>
<dbReference type="AlphaFoldDB" id="A0A9D4FGV0"/>
<dbReference type="Proteomes" id="UP000828390">
    <property type="component" value="Unassembled WGS sequence"/>
</dbReference>
<evidence type="ECO:0000313" key="1">
    <source>
        <dbReference type="EMBL" id="KAH3798638.1"/>
    </source>
</evidence>
<evidence type="ECO:0000313" key="2">
    <source>
        <dbReference type="Proteomes" id="UP000828390"/>
    </source>
</evidence>
<comment type="caution">
    <text evidence="1">The sequence shown here is derived from an EMBL/GenBank/DDBJ whole genome shotgun (WGS) entry which is preliminary data.</text>
</comment>
<proteinExistence type="predicted"/>
<gene>
    <name evidence="1" type="ORF">DPMN_152239</name>
</gene>
<reference evidence="1" key="2">
    <citation type="submission" date="2020-11" db="EMBL/GenBank/DDBJ databases">
        <authorList>
            <person name="McCartney M.A."/>
            <person name="Auch B."/>
            <person name="Kono T."/>
            <person name="Mallez S."/>
            <person name="Becker A."/>
            <person name="Gohl D.M."/>
            <person name="Silverstein K.A.T."/>
            <person name="Koren S."/>
            <person name="Bechman K.B."/>
            <person name="Herman A."/>
            <person name="Abrahante J.E."/>
            <person name="Garbe J."/>
        </authorList>
    </citation>
    <scope>NUCLEOTIDE SEQUENCE</scope>
    <source>
        <strain evidence="1">Duluth1</strain>
        <tissue evidence="1">Whole animal</tissue>
    </source>
</reference>
<organism evidence="1 2">
    <name type="scientific">Dreissena polymorpha</name>
    <name type="common">Zebra mussel</name>
    <name type="synonym">Mytilus polymorpha</name>
    <dbReference type="NCBI Taxonomy" id="45954"/>
    <lineage>
        <taxon>Eukaryota</taxon>
        <taxon>Metazoa</taxon>
        <taxon>Spiralia</taxon>
        <taxon>Lophotrochozoa</taxon>
        <taxon>Mollusca</taxon>
        <taxon>Bivalvia</taxon>
        <taxon>Autobranchia</taxon>
        <taxon>Heteroconchia</taxon>
        <taxon>Euheterodonta</taxon>
        <taxon>Imparidentia</taxon>
        <taxon>Neoheterodontei</taxon>
        <taxon>Myida</taxon>
        <taxon>Dreissenoidea</taxon>
        <taxon>Dreissenidae</taxon>
        <taxon>Dreissena</taxon>
    </lineage>
</organism>
<protein>
    <submittedName>
        <fullName evidence="1">Uncharacterized protein</fullName>
    </submittedName>
</protein>
<name>A0A9D4FGV0_DREPO</name>
<reference evidence="1" key="1">
    <citation type="journal article" date="2019" name="bioRxiv">
        <title>The Genome of the Zebra Mussel, Dreissena polymorpha: A Resource for Invasive Species Research.</title>
        <authorList>
            <person name="McCartney M.A."/>
            <person name="Auch B."/>
            <person name="Kono T."/>
            <person name="Mallez S."/>
            <person name="Zhang Y."/>
            <person name="Obille A."/>
            <person name="Becker A."/>
            <person name="Abrahante J.E."/>
            <person name="Garbe J."/>
            <person name="Badalamenti J.P."/>
            <person name="Herman A."/>
            <person name="Mangelson H."/>
            <person name="Liachko I."/>
            <person name="Sullivan S."/>
            <person name="Sone E.D."/>
            <person name="Koren S."/>
            <person name="Silverstein K.A.T."/>
            <person name="Beckman K.B."/>
            <person name="Gohl D.M."/>
        </authorList>
    </citation>
    <scope>NUCLEOTIDE SEQUENCE</scope>
    <source>
        <strain evidence="1">Duluth1</strain>
        <tissue evidence="1">Whole animal</tissue>
    </source>
</reference>